<evidence type="ECO:0000259" key="12">
    <source>
        <dbReference type="Pfam" id="PF00593"/>
    </source>
</evidence>
<dbReference type="Pfam" id="PF00593">
    <property type="entry name" value="TonB_dep_Rec_b-barrel"/>
    <property type="match status" value="1"/>
</dbReference>
<dbReference type="PANTHER" id="PTHR30069">
    <property type="entry name" value="TONB-DEPENDENT OUTER MEMBRANE RECEPTOR"/>
    <property type="match status" value="1"/>
</dbReference>
<evidence type="ECO:0000256" key="1">
    <source>
        <dbReference type="ARBA" id="ARBA00004571"/>
    </source>
</evidence>
<dbReference type="SUPFAM" id="SSF56935">
    <property type="entry name" value="Porins"/>
    <property type="match status" value="1"/>
</dbReference>
<dbReference type="PANTHER" id="PTHR30069:SF29">
    <property type="entry name" value="HEMOGLOBIN AND HEMOGLOBIN-HAPTOGLOBIN-BINDING PROTEIN 1-RELATED"/>
    <property type="match status" value="1"/>
</dbReference>
<dbReference type="RefSeq" id="WP_197922279.1">
    <property type="nucleotide sequence ID" value="NZ_CAWPTA010000009.1"/>
</dbReference>
<dbReference type="Gene3D" id="2.170.130.10">
    <property type="entry name" value="TonB-dependent receptor, plug domain"/>
    <property type="match status" value="1"/>
</dbReference>
<dbReference type="InterPro" id="IPR039426">
    <property type="entry name" value="TonB-dep_rcpt-like"/>
</dbReference>
<dbReference type="Gene3D" id="2.40.170.20">
    <property type="entry name" value="TonB-dependent receptor, beta-barrel domain"/>
    <property type="match status" value="1"/>
</dbReference>
<keyword evidence="7 10" id="KW-0472">Membrane</keyword>
<dbReference type="EMBL" id="JAEANY010000004">
    <property type="protein sequence ID" value="MBH5323396.1"/>
    <property type="molecule type" value="Genomic_DNA"/>
</dbReference>
<dbReference type="Proteomes" id="UP000602442">
    <property type="component" value="Unassembled WGS sequence"/>
</dbReference>
<evidence type="ECO:0000256" key="9">
    <source>
        <dbReference type="ARBA" id="ARBA00023237"/>
    </source>
</evidence>
<organism evidence="14 15">
    <name type="scientific">Aurantiacibacter sediminis</name>
    <dbReference type="NCBI Taxonomy" id="2793064"/>
    <lineage>
        <taxon>Bacteria</taxon>
        <taxon>Pseudomonadati</taxon>
        <taxon>Pseudomonadota</taxon>
        <taxon>Alphaproteobacteria</taxon>
        <taxon>Sphingomonadales</taxon>
        <taxon>Erythrobacteraceae</taxon>
        <taxon>Aurantiacibacter</taxon>
    </lineage>
</organism>
<evidence type="ECO:0000256" key="10">
    <source>
        <dbReference type="RuleBase" id="RU003357"/>
    </source>
</evidence>
<proteinExistence type="inferred from homology"/>
<evidence type="ECO:0000256" key="3">
    <source>
        <dbReference type="ARBA" id="ARBA00022452"/>
    </source>
</evidence>
<keyword evidence="6 10" id="KW-0798">TonB box</keyword>
<evidence type="ECO:0000256" key="2">
    <source>
        <dbReference type="ARBA" id="ARBA00022448"/>
    </source>
</evidence>
<comment type="subcellular location">
    <subcellularLocation>
        <location evidence="1">Cell outer membrane</location>
        <topology evidence="1">Multi-pass membrane protein</topology>
    </subcellularLocation>
</comment>
<dbReference type="InterPro" id="IPR012910">
    <property type="entry name" value="Plug_dom"/>
</dbReference>
<keyword evidence="3" id="KW-1134">Transmembrane beta strand</keyword>
<keyword evidence="15" id="KW-1185">Reference proteome</keyword>
<evidence type="ECO:0000256" key="4">
    <source>
        <dbReference type="ARBA" id="ARBA00022692"/>
    </source>
</evidence>
<keyword evidence="9" id="KW-0998">Cell outer membrane</keyword>
<dbReference type="InterPro" id="IPR037066">
    <property type="entry name" value="Plug_dom_sf"/>
</dbReference>
<evidence type="ECO:0000256" key="7">
    <source>
        <dbReference type="ARBA" id="ARBA00023136"/>
    </source>
</evidence>
<dbReference type="Pfam" id="PF07715">
    <property type="entry name" value="Plug"/>
    <property type="match status" value="1"/>
</dbReference>
<evidence type="ECO:0000256" key="6">
    <source>
        <dbReference type="ARBA" id="ARBA00023077"/>
    </source>
</evidence>
<feature type="domain" description="TonB-dependent receptor-like beta-barrel" evidence="12">
    <location>
        <begin position="244"/>
        <end position="592"/>
    </location>
</feature>
<gene>
    <name evidence="14" type="ORF">I5L03_12460</name>
</gene>
<accession>A0ABS0N6H9</accession>
<keyword evidence="2" id="KW-0813">Transport</keyword>
<feature type="domain" description="TonB-dependent receptor plug" evidence="13">
    <location>
        <begin position="47"/>
        <end position="127"/>
    </location>
</feature>
<feature type="signal peptide" evidence="11">
    <location>
        <begin position="1"/>
        <end position="26"/>
    </location>
</feature>
<keyword evidence="8 14" id="KW-0675">Receptor</keyword>
<evidence type="ECO:0000313" key="14">
    <source>
        <dbReference type="EMBL" id="MBH5323396.1"/>
    </source>
</evidence>
<dbReference type="InterPro" id="IPR036942">
    <property type="entry name" value="Beta-barrel_TonB_sf"/>
</dbReference>
<feature type="chain" id="PRO_5047131916" evidence="11">
    <location>
        <begin position="27"/>
        <end position="698"/>
    </location>
</feature>
<evidence type="ECO:0000256" key="5">
    <source>
        <dbReference type="ARBA" id="ARBA00022729"/>
    </source>
</evidence>
<sequence>MTSRFAHCGLLALATALVCQSAPAFAQDGGEAAEEIQSGSAGEVRETYAPEDFARFAPRNALDIIEQLPGFNVDRGGGGGGRGFGQASENLLINGERISSKSTSTSDQLARISVDQVVRIEIVDGATLDIPGLSGRVANIIVRQGGAAGQFRWRPEWNFGNAPAQWFEGEVSLTGQLGGVDYTIALENRDFARGRIGPSFITLADGTIDERLNTSTNLFNRPNLNAFLSFDVAPDVAVNLNLSGGIEIFDADEAEERVANTTLEPFLETFNTDSDEWYYELGGDITFPLFGGEMKLIALESFDYRDRTSSSLLDTAGLPLSGSQFVRVAEEGERIGRAEYSWSLLGADWQLSGEAAFNRLDQVGELFAFDPVSAEYVEVDFDGGVGGVREDRYEALLSIGFPITDNLTVQLIGGGEYSQLSQTGDNSRTRSFQRPKGSLALAWTPTDGLDLNLEIARRVGQLDFGDFLASVDLSEEQENAGNAELRPQQSWEIELEIAKNFGEWGSATLTLFDQEIEDLLIIVPVAGGGEARGNLESASRRGFRFVGTLQLAPIGLEGGQLDVDVQWEESELIDPVTNTARRFDRFRPFEMRVDFRHDIPGTDWAYGGSFEEVDPAPSFRVTQEILEFGPLRQAAIFVEYKDLFGMTANVRLADLLDNEDFLRRTVFDGPRNTAPILFTEERRRDLGQRITLTLTGSF</sequence>
<keyword evidence="4" id="KW-0812">Transmembrane</keyword>
<comment type="caution">
    <text evidence="14">The sequence shown here is derived from an EMBL/GenBank/DDBJ whole genome shotgun (WGS) entry which is preliminary data.</text>
</comment>
<keyword evidence="5 11" id="KW-0732">Signal</keyword>
<protein>
    <submittedName>
        <fullName evidence="14">TonB-dependent receptor plug domain-containing protein</fullName>
    </submittedName>
</protein>
<name>A0ABS0N6H9_9SPHN</name>
<evidence type="ECO:0000256" key="8">
    <source>
        <dbReference type="ARBA" id="ARBA00023170"/>
    </source>
</evidence>
<dbReference type="InterPro" id="IPR000531">
    <property type="entry name" value="Beta-barrel_TonB"/>
</dbReference>
<evidence type="ECO:0000313" key="15">
    <source>
        <dbReference type="Proteomes" id="UP000602442"/>
    </source>
</evidence>
<reference evidence="14 15" key="1">
    <citation type="submission" date="2020-11" db="EMBL/GenBank/DDBJ databases">
        <title>Erythrobacter sediminis sp. nov., a marine bacterium from a tidal flat of Garorim Bay.</title>
        <authorList>
            <person name="Kim D."/>
            <person name="Yoo Y."/>
            <person name="Kim J.-J."/>
        </authorList>
    </citation>
    <scope>NUCLEOTIDE SEQUENCE [LARGE SCALE GENOMIC DNA]</scope>
    <source>
        <strain evidence="14 15">JGD-13</strain>
    </source>
</reference>
<evidence type="ECO:0000259" key="13">
    <source>
        <dbReference type="Pfam" id="PF07715"/>
    </source>
</evidence>
<evidence type="ECO:0000256" key="11">
    <source>
        <dbReference type="SAM" id="SignalP"/>
    </source>
</evidence>
<comment type="similarity">
    <text evidence="10">Belongs to the TonB-dependent receptor family.</text>
</comment>